<evidence type="ECO:0000256" key="1">
    <source>
        <dbReference type="SAM" id="Phobius"/>
    </source>
</evidence>
<feature type="transmembrane region" description="Helical" evidence="1">
    <location>
        <begin position="29"/>
        <end position="49"/>
    </location>
</feature>
<sequence>MTKRILPALGLFLLSPLVAEFLLGNLPITSLSALIALAPLYGGGAVLIRELVRHRGWGYSSVLLLALAYGVLEEGVTTQSLFNPNYADLRLLDPGHVAWLGMGVPWTLFVLTLHTVWSVTVPIVLVESAARSRRPWLGRKGVVVSCVIFVFGVVATTAFQLQSDSFVASPGQFVGVAVAIFGLVALAVWVGRRPVVREAGGVPADWVVGVFGLVVSSAFMVVDDAGLGAWMRVGAMLVLFAVALVVVRRWSRRTAWTARHSTALAGGALLTYGWHAFPEHPVVDASKSVDLVGNVVFAVLAVGLVAVCWIRSGRSADATIQV</sequence>
<feature type="transmembrane region" description="Helical" evidence="1">
    <location>
        <begin position="203"/>
        <end position="222"/>
    </location>
</feature>
<gene>
    <name evidence="2" type="ORF">GCM10009741_69370</name>
</gene>
<comment type="caution">
    <text evidence="2">The sequence shown here is derived from an EMBL/GenBank/DDBJ whole genome shotgun (WGS) entry which is preliminary data.</text>
</comment>
<feature type="transmembrane region" description="Helical" evidence="1">
    <location>
        <begin position="259"/>
        <end position="277"/>
    </location>
</feature>
<dbReference type="EMBL" id="BAAANC010000004">
    <property type="protein sequence ID" value="GAA1555045.1"/>
    <property type="molecule type" value="Genomic_DNA"/>
</dbReference>
<feature type="transmembrane region" description="Helical" evidence="1">
    <location>
        <begin position="173"/>
        <end position="191"/>
    </location>
</feature>
<keyword evidence="1" id="KW-1133">Transmembrane helix</keyword>
<keyword evidence="1" id="KW-0472">Membrane</keyword>
<proteinExistence type="predicted"/>
<feature type="transmembrane region" description="Helical" evidence="1">
    <location>
        <begin position="56"/>
        <end position="72"/>
    </location>
</feature>
<protein>
    <recommendedName>
        <fullName evidence="4">DUF998 domain-containing protein</fullName>
    </recommendedName>
</protein>
<feature type="transmembrane region" description="Helical" evidence="1">
    <location>
        <begin position="228"/>
        <end position="247"/>
    </location>
</feature>
<accession>A0ABP4N3Q1</accession>
<keyword evidence="3" id="KW-1185">Reference proteome</keyword>
<name>A0ABP4N3Q1_9ACTN</name>
<reference evidence="3" key="1">
    <citation type="journal article" date="2019" name="Int. J. Syst. Evol. Microbiol.">
        <title>The Global Catalogue of Microorganisms (GCM) 10K type strain sequencing project: providing services to taxonomists for standard genome sequencing and annotation.</title>
        <authorList>
            <consortium name="The Broad Institute Genomics Platform"/>
            <consortium name="The Broad Institute Genome Sequencing Center for Infectious Disease"/>
            <person name="Wu L."/>
            <person name="Ma J."/>
        </authorList>
    </citation>
    <scope>NUCLEOTIDE SEQUENCE [LARGE SCALE GENOMIC DNA]</scope>
    <source>
        <strain evidence="3">JCM 14303</strain>
    </source>
</reference>
<organism evidence="2 3">
    <name type="scientific">Kribbella lupini</name>
    <dbReference type="NCBI Taxonomy" id="291602"/>
    <lineage>
        <taxon>Bacteria</taxon>
        <taxon>Bacillati</taxon>
        <taxon>Actinomycetota</taxon>
        <taxon>Actinomycetes</taxon>
        <taxon>Propionibacteriales</taxon>
        <taxon>Kribbellaceae</taxon>
        <taxon>Kribbella</taxon>
    </lineage>
</organism>
<dbReference type="Proteomes" id="UP001500363">
    <property type="component" value="Unassembled WGS sequence"/>
</dbReference>
<dbReference type="RefSeq" id="WP_344181877.1">
    <property type="nucleotide sequence ID" value="NZ_BAAANC010000004.1"/>
</dbReference>
<feature type="transmembrane region" description="Helical" evidence="1">
    <location>
        <begin position="106"/>
        <end position="130"/>
    </location>
</feature>
<keyword evidence="1" id="KW-0812">Transmembrane</keyword>
<feature type="transmembrane region" description="Helical" evidence="1">
    <location>
        <begin position="142"/>
        <end position="161"/>
    </location>
</feature>
<evidence type="ECO:0008006" key="4">
    <source>
        <dbReference type="Google" id="ProtNLM"/>
    </source>
</evidence>
<evidence type="ECO:0000313" key="3">
    <source>
        <dbReference type="Proteomes" id="UP001500363"/>
    </source>
</evidence>
<feature type="transmembrane region" description="Helical" evidence="1">
    <location>
        <begin position="289"/>
        <end position="310"/>
    </location>
</feature>
<evidence type="ECO:0000313" key="2">
    <source>
        <dbReference type="EMBL" id="GAA1555045.1"/>
    </source>
</evidence>